<dbReference type="Proteomes" id="UP001156666">
    <property type="component" value="Unassembled WGS sequence"/>
</dbReference>
<name>A0AA37STK5_9BACT</name>
<keyword evidence="2" id="KW-1185">Reference proteome</keyword>
<accession>A0AA37STK5</accession>
<dbReference type="AlphaFoldDB" id="A0AA37STK5"/>
<sequence>MDKSYETITKDPLYTAYYNAFIESSNHALKFDIIEIGNNLDACDLNNNGGSICDPLPDCDIGKETVQWLEVSCKVFTATNAVKEKYVLTNKEFGDILSKYIKENYEVI</sequence>
<comment type="caution">
    <text evidence="1">The sequence shown here is derived from an EMBL/GenBank/DDBJ whole genome shotgun (WGS) entry which is preliminary data.</text>
</comment>
<reference evidence="1" key="1">
    <citation type="journal article" date="2014" name="Int. J. Syst. Evol. Microbiol.">
        <title>Complete genome sequence of Corynebacterium casei LMG S-19264T (=DSM 44701T), isolated from a smear-ripened cheese.</title>
        <authorList>
            <consortium name="US DOE Joint Genome Institute (JGI-PGF)"/>
            <person name="Walter F."/>
            <person name="Albersmeier A."/>
            <person name="Kalinowski J."/>
            <person name="Ruckert C."/>
        </authorList>
    </citation>
    <scope>NUCLEOTIDE SEQUENCE</scope>
    <source>
        <strain evidence="1">NBRC 108769</strain>
    </source>
</reference>
<protein>
    <submittedName>
        <fullName evidence="1">Uncharacterized protein</fullName>
    </submittedName>
</protein>
<evidence type="ECO:0000313" key="2">
    <source>
        <dbReference type="Proteomes" id="UP001156666"/>
    </source>
</evidence>
<organism evidence="1 2">
    <name type="scientific">Portibacter lacus</name>
    <dbReference type="NCBI Taxonomy" id="1099794"/>
    <lineage>
        <taxon>Bacteria</taxon>
        <taxon>Pseudomonadati</taxon>
        <taxon>Bacteroidota</taxon>
        <taxon>Saprospiria</taxon>
        <taxon>Saprospirales</taxon>
        <taxon>Haliscomenobacteraceae</taxon>
        <taxon>Portibacter</taxon>
    </lineage>
</organism>
<gene>
    <name evidence="1" type="ORF">GCM10007940_45230</name>
</gene>
<proteinExistence type="predicted"/>
<evidence type="ECO:0000313" key="1">
    <source>
        <dbReference type="EMBL" id="GLR19907.1"/>
    </source>
</evidence>
<dbReference type="EMBL" id="BSOH01000037">
    <property type="protein sequence ID" value="GLR19907.1"/>
    <property type="molecule type" value="Genomic_DNA"/>
</dbReference>
<reference evidence="1" key="2">
    <citation type="submission" date="2023-01" db="EMBL/GenBank/DDBJ databases">
        <title>Draft genome sequence of Portibacter lacus strain NBRC 108769.</title>
        <authorList>
            <person name="Sun Q."/>
            <person name="Mori K."/>
        </authorList>
    </citation>
    <scope>NUCLEOTIDE SEQUENCE</scope>
    <source>
        <strain evidence="1">NBRC 108769</strain>
    </source>
</reference>